<dbReference type="GO" id="GO:0008961">
    <property type="term" value="F:phosphatidylglycerol-prolipoprotein diacylglyceryl transferase activity"/>
    <property type="evidence" value="ECO:0007669"/>
    <property type="project" value="InterPro"/>
</dbReference>
<dbReference type="Pfam" id="PF01790">
    <property type="entry name" value="LGT"/>
    <property type="match status" value="1"/>
</dbReference>
<feature type="transmembrane region" description="Helical" evidence="7">
    <location>
        <begin position="161"/>
        <end position="180"/>
    </location>
</feature>
<organism evidence="8">
    <name type="scientific">Acidobacterium capsulatum</name>
    <dbReference type="NCBI Taxonomy" id="33075"/>
    <lineage>
        <taxon>Bacteria</taxon>
        <taxon>Pseudomonadati</taxon>
        <taxon>Acidobacteriota</taxon>
        <taxon>Terriglobia</taxon>
        <taxon>Terriglobales</taxon>
        <taxon>Acidobacteriaceae</taxon>
        <taxon>Acidobacterium</taxon>
    </lineage>
</organism>
<proteinExistence type="inferred from homology"/>
<evidence type="ECO:0000256" key="6">
    <source>
        <dbReference type="ARBA" id="ARBA00023136"/>
    </source>
</evidence>
<feature type="transmembrane region" description="Helical" evidence="7">
    <location>
        <begin position="12"/>
        <end position="31"/>
    </location>
</feature>
<gene>
    <name evidence="8" type="ORF">ENW50_04030</name>
</gene>
<comment type="caution">
    <text evidence="8">The sequence shown here is derived from an EMBL/GenBank/DDBJ whole genome shotgun (WGS) entry which is preliminary data.</text>
</comment>
<feature type="transmembrane region" description="Helical" evidence="7">
    <location>
        <begin position="218"/>
        <end position="243"/>
    </location>
</feature>
<dbReference type="PANTHER" id="PTHR30589:SF0">
    <property type="entry name" value="PHOSPHATIDYLGLYCEROL--PROLIPOPROTEIN DIACYLGLYCERYL TRANSFERASE"/>
    <property type="match status" value="1"/>
</dbReference>
<evidence type="ECO:0000256" key="7">
    <source>
        <dbReference type="SAM" id="Phobius"/>
    </source>
</evidence>
<dbReference type="InterPro" id="IPR001640">
    <property type="entry name" value="Lgt"/>
</dbReference>
<protein>
    <submittedName>
        <fullName evidence="8">Prolipoprotein diacylglyceryl transferase</fullName>
    </submittedName>
</protein>
<keyword evidence="4 7" id="KW-0812">Transmembrane</keyword>
<keyword evidence="5 7" id="KW-1133">Transmembrane helix</keyword>
<reference evidence="8" key="1">
    <citation type="journal article" date="2020" name="mSystems">
        <title>Genome- and Community-Level Interaction Insights into Carbon Utilization and Element Cycling Functions of Hydrothermarchaeota in Hydrothermal Sediment.</title>
        <authorList>
            <person name="Zhou Z."/>
            <person name="Liu Y."/>
            <person name="Xu W."/>
            <person name="Pan J."/>
            <person name="Luo Z.H."/>
            <person name="Li M."/>
        </authorList>
    </citation>
    <scope>NUCLEOTIDE SEQUENCE [LARGE SCALE GENOMIC DNA]</scope>
    <source>
        <strain evidence="8">SpSt-855</strain>
    </source>
</reference>
<comment type="similarity">
    <text evidence="1">Belongs to the Lgt family.</text>
</comment>
<keyword evidence="6 7" id="KW-0472">Membrane</keyword>
<feature type="transmembrane region" description="Helical" evidence="7">
    <location>
        <begin position="43"/>
        <end position="61"/>
    </location>
</feature>
<evidence type="ECO:0000256" key="3">
    <source>
        <dbReference type="ARBA" id="ARBA00022679"/>
    </source>
</evidence>
<dbReference type="GO" id="GO:0005886">
    <property type="term" value="C:plasma membrane"/>
    <property type="evidence" value="ECO:0007669"/>
    <property type="project" value="InterPro"/>
</dbReference>
<evidence type="ECO:0000256" key="1">
    <source>
        <dbReference type="ARBA" id="ARBA00007150"/>
    </source>
</evidence>
<feature type="transmembrane region" description="Helical" evidence="7">
    <location>
        <begin position="82"/>
        <end position="102"/>
    </location>
</feature>
<accession>A0A7V4XRW2</accession>
<dbReference type="PANTHER" id="PTHR30589">
    <property type="entry name" value="PROLIPOPROTEIN DIACYLGLYCERYL TRANSFERASE"/>
    <property type="match status" value="1"/>
</dbReference>
<dbReference type="EMBL" id="DTKL01000019">
    <property type="protein sequence ID" value="HGY93846.1"/>
    <property type="molecule type" value="Genomic_DNA"/>
</dbReference>
<evidence type="ECO:0000256" key="5">
    <source>
        <dbReference type="ARBA" id="ARBA00022989"/>
    </source>
</evidence>
<dbReference type="AlphaFoldDB" id="A0A7V4XRW2"/>
<dbReference type="GO" id="GO:0042158">
    <property type="term" value="P:lipoprotein biosynthetic process"/>
    <property type="evidence" value="ECO:0007669"/>
    <property type="project" value="InterPro"/>
</dbReference>
<evidence type="ECO:0000256" key="4">
    <source>
        <dbReference type="ARBA" id="ARBA00022692"/>
    </source>
</evidence>
<name>A0A7V4XRW2_9BACT</name>
<evidence type="ECO:0000313" key="8">
    <source>
        <dbReference type="EMBL" id="HGY93846.1"/>
    </source>
</evidence>
<keyword evidence="8" id="KW-0449">Lipoprotein</keyword>
<keyword evidence="3 8" id="KW-0808">Transferase</keyword>
<sequence>MYPFIHIGSFSIGTFGIMLWLAAVAGCWVLHLNFTRWKIEADAITIVAFATVAGVIGAKLWHVLETPHQLFAHPAAMLFDRAGFAWFGGLVAAILALLWQGGTYNLSSLRMLDLCAPSAALGYGVGRWGCQLSGDGDYGIPTHMWFGMSYPHGLVPTTQRVYPTPIFEFIGACIIFYILWRRSRPGTPRRLGQITAEYLLWTGGARFLVEFIRRNPKIFLGLSNAQLASVGSMVAGILLLIWARKYGPIPVPGMQKRKQDPDLAPTEQAS</sequence>
<keyword evidence="2" id="KW-1003">Cell membrane</keyword>
<evidence type="ECO:0000256" key="2">
    <source>
        <dbReference type="ARBA" id="ARBA00022475"/>
    </source>
</evidence>